<dbReference type="Proteomes" id="UP000290287">
    <property type="component" value="Unassembled WGS sequence"/>
</dbReference>
<dbReference type="AlphaFoldDB" id="A0A4Q0YQD1"/>
<proteinExistence type="predicted"/>
<name>A0A4Q0YQD1_9GAMM</name>
<feature type="transmembrane region" description="Helical" evidence="10">
    <location>
        <begin position="59"/>
        <end position="82"/>
    </location>
</feature>
<keyword evidence="8" id="KW-0868">Chloride</keyword>
<evidence type="ECO:0000256" key="8">
    <source>
        <dbReference type="ARBA" id="ARBA00023214"/>
    </source>
</evidence>
<evidence type="ECO:0000256" key="4">
    <source>
        <dbReference type="ARBA" id="ARBA00022989"/>
    </source>
</evidence>
<evidence type="ECO:0000256" key="5">
    <source>
        <dbReference type="ARBA" id="ARBA00023065"/>
    </source>
</evidence>
<dbReference type="Gene3D" id="1.10.3080.10">
    <property type="entry name" value="Clc chloride channel"/>
    <property type="match status" value="1"/>
</dbReference>
<reference evidence="11 12" key="1">
    <citation type="submission" date="2017-10" db="EMBL/GenBank/DDBJ databases">
        <title>Nyctiphanis sp. nov., isolated from the stomach of the euphausiid Nyctiphanes simplex (Hansen, 1911) in the Gulf of California.</title>
        <authorList>
            <person name="Gomez-Gil B."/>
            <person name="Aguilar-Mendez M."/>
            <person name="Lopez-Cortes A."/>
            <person name="Gomez-Gutierrez J."/>
            <person name="Roque A."/>
            <person name="Lang E."/>
            <person name="Gonzalez-Castillo A."/>
        </authorList>
    </citation>
    <scope>NUCLEOTIDE SEQUENCE [LARGE SCALE GENOMIC DNA]</scope>
    <source>
        <strain evidence="11 12">CAIM 600</strain>
    </source>
</reference>
<keyword evidence="2" id="KW-0813">Transport</keyword>
<dbReference type="GO" id="GO:0005254">
    <property type="term" value="F:chloride channel activity"/>
    <property type="evidence" value="ECO:0007669"/>
    <property type="project" value="UniProtKB-KW"/>
</dbReference>
<evidence type="ECO:0000313" key="11">
    <source>
        <dbReference type="EMBL" id="RXJ73232.1"/>
    </source>
</evidence>
<dbReference type="OrthoDB" id="9767361at2"/>
<evidence type="ECO:0000256" key="10">
    <source>
        <dbReference type="SAM" id="Phobius"/>
    </source>
</evidence>
<evidence type="ECO:0008006" key="13">
    <source>
        <dbReference type="Google" id="ProtNLM"/>
    </source>
</evidence>
<keyword evidence="12" id="KW-1185">Reference proteome</keyword>
<feature type="transmembrane region" description="Helical" evidence="10">
    <location>
        <begin position="12"/>
        <end position="39"/>
    </location>
</feature>
<keyword evidence="6 10" id="KW-0472">Membrane</keyword>
<feature type="transmembrane region" description="Helical" evidence="10">
    <location>
        <begin position="160"/>
        <end position="189"/>
    </location>
</feature>
<keyword evidence="9" id="KW-0407">Ion channel</keyword>
<dbReference type="PANTHER" id="PTHR43427:SF6">
    <property type="entry name" value="CHLORIDE CHANNEL PROTEIN CLC-E"/>
    <property type="match status" value="1"/>
</dbReference>
<evidence type="ECO:0000256" key="1">
    <source>
        <dbReference type="ARBA" id="ARBA00004141"/>
    </source>
</evidence>
<evidence type="ECO:0000313" key="12">
    <source>
        <dbReference type="Proteomes" id="UP000290287"/>
    </source>
</evidence>
<dbReference type="Pfam" id="PF00654">
    <property type="entry name" value="Voltage_CLC"/>
    <property type="match status" value="1"/>
</dbReference>
<dbReference type="EMBL" id="PEIB01000011">
    <property type="protein sequence ID" value="RXJ73232.1"/>
    <property type="molecule type" value="Genomic_DNA"/>
</dbReference>
<accession>A0A4Q0YQD1</accession>
<comment type="caution">
    <text evidence="11">The sequence shown here is derived from an EMBL/GenBank/DDBJ whole genome shotgun (WGS) entry which is preliminary data.</text>
</comment>
<gene>
    <name evidence="11" type="ORF">CS022_10845</name>
</gene>
<dbReference type="GO" id="GO:0034707">
    <property type="term" value="C:chloride channel complex"/>
    <property type="evidence" value="ECO:0007669"/>
    <property type="project" value="UniProtKB-KW"/>
</dbReference>
<feature type="transmembrane region" description="Helical" evidence="10">
    <location>
        <begin position="114"/>
        <end position="140"/>
    </location>
</feature>
<keyword evidence="3 10" id="KW-0812">Transmembrane</keyword>
<dbReference type="InterPro" id="IPR050368">
    <property type="entry name" value="ClC-type_chloride_channel"/>
</dbReference>
<keyword evidence="4 10" id="KW-1133">Transmembrane helix</keyword>
<dbReference type="InterPro" id="IPR014743">
    <property type="entry name" value="Cl-channel_core"/>
</dbReference>
<dbReference type="CDD" id="cd00400">
    <property type="entry name" value="Voltage_gated_ClC"/>
    <property type="match status" value="1"/>
</dbReference>
<organism evidence="11 12">
    <name type="scientific">Veronia nyctiphanis</name>
    <dbReference type="NCBI Taxonomy" id="1278244"/>
    <lineage>
        <taxon>Bacteria</taxon>
        <taxon>Pseudomonadati</taxon>
        <taxon>Pseudomonadota</taxon>
        <taxon>Gammaproteobacteria</taxon>
        <taxon>Vibrionales</taxon>
        <taxon>Vibrionaceae</taxon>
        <taxon>Veronia</taxon>
    </lineage>
</organism>
<evidence type="ECO:0000256" key="7">
    <source>
        <dbReference type="ARBA" id="ARBA00023173"/>
    </source>
</evidence>
<evidence type="ECO:0000256" key="6">
    <source>
        <dbReference type="ARBA" id="ARBA00023136"/>
    </source>
</evidence>
<keyword evidence="5" id="KW-0406">Ion transport</keyword>
<comment type="subcellular location">
    <subcellularLocation>
        <location evidence="1">Membrane</location>
        <topology evidence="1">Multi-pass membrane protein</topology>
    </subcellularLocation>
</comment>
<dbReference type="SUPFAM" id="SSF81340">
    <property type="entry name" value="Clc chloride channel"/>
    <property type="match status" value="1"/>
</dbReference>
<sequence>MNTSQPQQSSAYSVTVVAISAIVIGMVTAIAATGFVAAIQWLNDNLFVSPLSRATLYDAFFMSPVVIVLVTTLGGLVTGLLVSYISGLKRPLGPPDTIQAVQLNQPMPDTKSGLVSTLAAVISLGCGASVGQYGPLVYMGALVGDLLRKLQLGFESYRSIFIACGVAAAISSAFSAPIAGLVFAHEVILRHYSMRLLRQPQFQQQPDIFFPTRFSR</sequence>
<dbReference type="PANTHER" id="PTHR43427">
    <property type="entry name" value="CHLORIDE CHANNEL PROTEIN CLC-E"/>
    <property type="match status" value="1"/>
</dbReference>
<evidence type="ECO:0000256" key="2">
    <source>
        <dbReference type="ARBA" id="ARBA00022448"/>
    </source>
</evidence>
<protein>
    <recommendedName>
        <fullName evidence="13">Chloride channel protein</fullName>
    </recommendedName>
</protein>
<dbReference type="InterPro" id="IPR001807">
    <property type="entry name" value="ClC"/>
</dbReference>
<evidence type="ECO:0000256" key="9">
    <source>
        <dbReference type="ARBA" id="ARBA00023303"/>
    </source>
</evidence>
<dbReference type="PRINTS" id="PR00762">
    <property type="entry name" value="CLCHANNEL"/>
</dbReference>
<evidence type="ECO:0000256" key="3">
    <source>
        <dbReference type="ARBA" id="ARBA00022692"/>
    </source>
</evidence>
<keyword evidence="7" id="KW-0869">Chloride channel</keyword>